<reference evidence="1 2" key="1">
    <citation type="journal article" date="2018" name="IMA Fungus">
        <title>IMA Genome-F 10: Nine draft genome sequences of Claviceps purpurea s.lat., including C. arundinis, C. humidiphila, and C. cf. spartinae, pseudomolecules for the pitch canker pathogen Fusarium circinatum, draft genome of Davidsoniella eucalypti, Grosmannia galeiformis, Quambalaria eucalypti, and Teratosphaeria destructans.</title>
        <authorList>
            <person name="Wingfield B.D."/>
            <person name="Liu M."/>
            <person name="Nguyen H.D."/>
            <person name="Lane F.A."/>
            <person name="Morgan S.W."/>
            <person name="De Vos L."/>
            <person name="Wilken P.M."/>
            <person name="Duong T.A."/>
            <person name="Aylward J."/>
            <person name="Coetzee M.P."/>
            <person name="Dadej K."/>
            <person name="De Beer Z.W."/>
            <person name="Findlay W."/>
            <person name="Havenga M."/>
            <person name="Kolarik M."/>
            <person name="Menzies J.G."/>
            <person name="Naidoo K."/>
            <person name="Pochopski O."/>
            <person name="Shoukouhi P."/>
            <person name="Santana Q.C."/>
            <person name="Seifert K.A."/>
            <person name="Soal N."/>
            <person name="Steenkamp E.T."/>
            <person name="Tatham C.T."/>
            <person name="van der Nest M.A."/>
            <person name="Wingfield M.J."/>
        </authorList>
    </citation>
    <scope>NUCLEOTIDE SEQUENCE [LARGE SCALE GENOMIC DNA]</scope>
    <source>
        <strain evidence="1">CMW44962</strain>
    </source>
</reference>
<evidence type="ECO:0000313" key="1">
    <source>
        <dbReference type="EMBL" id="KAH9845183.1"/>
    </source>
</evidence>
<sequence length="132" mass="14964">MAFCALPVLGNKPPAWVPRSSQLYRRTPRLTLLRFSLVPYIEYWRCSTYNTETRHNDYVVGNDRTRHIALDRDKFGFNDNGALFSAASGPLCMALVVASNIRDFQTKYCTGKCVPGKGQFNCQATKTFCKQV</sequence>
<protein>
    <submittedName>
        <fullName evidence="1">Uncharacterized protein</fullName>
    </submittedName>
</protein>
<dbReference type="EMBL" id="RIBY02000114">
    <property type="protein sequence ID" value="KAH9845183.1"/>
    <property type="molecule type" value="Genomic_DNA"/>
</dbReference>
<proteinExistence type="predicted"/>
<organism evidence="1 2">
    <name type="scientific">Teratosphaeria destructans</name>
    <dbReference type="NCBI Taxonomy" id="418781"/>
    <lineage>
        <taxon>Eukaryota</taxon>
        <taxon>Fungi</taxon>
        <taxon>Dikarya</taxon>
        <taxon>Ascomycota</taxon>
        <taxon>Pezizomycotina</taxon>
        <taxon>Dothideomycetes</taxon>
        <taxon>Dothideomycetidae</taxon>
        <taxon>Mycosphaerellales</taxon>
        <taxon>Teratosphaeriaceae</taxon>
        <taxon>Teratosphaeria</taxon>
    </lineage>
</organism>
<comment type="caution">
    <text evidence="1">The sequence shown here is derived from an EMBL/GenBank/DDBJ whole genome shotgun (WGS) entry which is preliminary data.</text>
</comment>
<gene>
    <name evidence="1" type="ORF">Tdes44962_MAKER06757</name>
</gene>
<dbReference type="Proteomes" id="UP001138500">
    <property type="component" value="Unassembled WGS sequence"/>
</dbReference>
<keyword evidence="2" id="KW-1185">Reference proteome</keyword>
<reference evidence="1 2" key="2">
    <citation type="journal article" date="2021" name="Curr. Genet.">
        <title>Genetic response to nitrogen starvation in the aggressive Eucalyptus foliar pathogen Teratosphaeria destructans.</title>
        <authorList>
            <person name="Havenga M."/>
            <person name="Wingfield B.D."/>
            <person name="Wingfield M.J."/>
            <person name="Dreyer L.L."/>
            <person name="Roets F."/>
            <person name="Aylward J."/>
        </authorList>
    </citation>
    <scope>NUCLEOTIDE SEQUENCE [LARGE SCALE GENOMIC DNA]</scope>
    <source>
        <strain evidence="1">CMW44962</strain>
    </source>
</reference>
<evidence type="ECO:0000313" key="2">
    <source>
        <dbReference type="Proteomes" id="UP001138500"/>
    </source>
</evidence>
<accession>A0A9W7T150</accession>
<name>A0A9W7T150_9PEZI</name>
<dbReference type="AlphaFoldDB" id="A0A9W7T150"/>